<evidence type="ECO:0000256" key="1">
    <source>
        <dbReference type="SAM" id="Phobius"/>
    </source>
</evidence>
<feature type="transmembrane region" description="Helical" evidence="1">
    <location>
        <begin position="79"/>
        <end position="100"/>
    </location>
</feature>
<organism evidence="2 3">
    <name type="scientific">Arthrobacter caoxuetaonis</name>
    <dbReference type="NCBI Taxonomy" id="2886935"/>
    <lineage>
        <taxon>Bacteria</taxon>
        <taxon>Bacillati</taxon>
        <taxon>Actinomycetota</taxon>
        <taxon>Actinomycetes</taxon>
        <taxon>Micrococcales</taxon>
        <taxon>Micrococcaceae</taxon>
        <taxon>Arthrobacter</taxon>
    </lineage>
</organism>
<sequence length="127" mass="13472">MLVAASVFAFIAAAIHVYIFVLESIRWTAPATMALFRIPDEEQAAHTQALAYNQGFYNLFLAVGAVLGVLLLARGNIAVGASLIGFAAASMMLAGVVLLLKDRRMLRPALIQAVPAFLALVFLVAGL</sequence>
<feature type="transmembrane region" description="Helical" evidence="1">
    <location>
        <begin position="6"/>
        <end position="25"/>
    </location>
</feature>
<gene>
    <name evidence="2" type="ORF">LJ757_14625</name>
</gene>
<feature type="transmembrane region" description="Helical" evidence="1">
    <location>
        <begin position="109"/>
        <end position="126"/>
    </location>
</feature>
<comment type="caution">
    <text evidence="2">The sequence shown here is derived from an EMBL/GenBank/DDBJ whole genome shotgun (WGS) entry which is preliminary data.</text>
</comment>
<keyword evidence="1" id="KW-0812">Transmembrane</keyword>
<accession>A0A9X1SDT0</accession>
<dbReference type="Pfam" id="PF06993">
    <property type="entry name" value="DUF1304"/>
    <property type="match status" value="1"/>
</dbReference>
<dbReference type="RefSeq" id="WP_227896942.1">
    <property type="nucleotide sequence ID" value="NZ_CP099466.1"/>
</dbReference>
<dbReference type="Proteomes" id="UP001139158">
    <property type="component" value="Unassembled WGS sequence"/>
</dbReference>
<keyword evidence="3" id="KW-1185">Reference proteome</keyword>
<dbReference type="EMBL" id="JAJFZV010000016">
    <property type="protein sequence ID" value="MCC3299022.1"/>
    <property type="molecule type" value="Genomic_DNA"/>
</dbReference>
<name>A0A9X1SDT0_9MICC</name>
<evidence type="ECO:0000313" key="3">
    <source>
        <dbReference type="Proteomes" id="UP001139158"/>
    </source>
</evidence>
<protein>
    <submittedName>
        <fullName evidence="2">DUF1304 domain-containing protein</fullName>
    </submittedName>
</protein>
<keyword evidence="1" id="KW-0472">Membrane</keyword>
<proteinExistence type="predicted"/>
<dbReference type="AlphaFoldDB" id="A0A9X1SDT0"/>
<reference evidence="2" key="1">
    <citation type="submission" date="2021-10" db="EMBL/GenBank/DDBJ databases">
        <title>Novel species in genus Arthrobacter.</title>
        <authorList>
            <person name="Liu Y."/>
        </authorList>
    </citation>
    <scope>NUCLEOTIDE SEQUENCE</scope>
    <source>
        <strain evidence="2">Zg-Y453</strain>
    </source>
</reference>
<evidence type="ECO:0000313" key="2">
    <source>
        <dbReference type="EMBL" id="MCC3299022.1"/>
    </source>
</evidence>
<feature type="transmembrane region" description="Helical" evidence="1">
    <location>
        <begin position="56"/>
        <end position="73"/>
    </location>
</feature>
<dbReference type="PANTHER" id="PTHR38446:SF1">
    <property type="entry name" value="BLL0914 PROTEIN"/>
    <property type="match status" value="1"/>
</dbReference>
<keyword evidence="1" id="KW-1133">Transmembrane helix</keyword>
<dbReference type="PANTHER" id="PTHR38446">
    <property type="entry name" value="BLL0914 PROTEIN"/>
    <property type="match status" value="1"/>
</dbReference>
<dbReference type="InterPro" id="IPR009732">
    <property type="entry name" value="DUF1304"/>
</dbReference>